<dbReference type="Gene3D" id="3.90.1150.10">
    <property type="entry name" value="Aspartate Aminotransferase, domain 1"/>
    <property type="match status" value="1"/>
</dbReference>
<comment type="similarity">
    <text evidence="2 3">Belongs to the DegT/DnrJ/EryC1 family.</text>
</comment>
<dbReference type="PANTHER" id="PTHR30244:SF36">
    <property type="entry name" value="3-OXO-GLUCOSE-6-PHOSPHATE:GLUTAMATE AMINOTRANSFERASE"/>
    <property type="match status" value="1"/>
</dbReference>
<evidence type="ECO:0000256" key="1">
    <source>
        <dbReference type="ARBA" id="ARBA00022898"/>
    </source>
</evidence>
<keyword evidence="4" id="KW-0808">Transferase</keyword>
<dbReference type="EMBL" id="JBHUOX010000001">
    <property type="protein sequence ID" value="MFD2998802.1"/>
    <property type="molecule type" value="Genomic_DNA"/>
</dbReference>
<organism evidence="4 5">
    <name type="scientific">Pontibacter toksunensis</name>
    <dbReference type="NCBI Taxonomy" id="1332631"/>
    <lineage>
        <taxon>Bacteria</taxon>
        <taxon>Pseudomonadati</taxon>
        <taxon>Bacteroidota</taxon>
        <taxon>Cytophagia</taxon>
        <taxon>Cytophagales</taxon>
        <taxon>Hymenobacteraceae</taxon>
        <taxon>Pontibacter</taxon>
    </lineage>
</organism>
<proteinExistence type="inferred from homology"/>
<keyword evidence="5" id="KW-1185">Reference proteome</keyword>
<dbReference type="RefSeq" id="WP_377479173.1">
    <property type="nucleotide sequence ID" value="NZ_JBHUOX010000001.1"/>
</dbReference>
<dbReference type="PANTHER" id="PTHR30244">
    <property type="entry name" value="TRANSAMINASE"/>
    <property type="match status" value="1"/>
</dbReference>
<dbReference type="PIRSF" id="PIRSF000390">
    <property type="entry name" value="PLP_StrS"/>
    <property type="match status" value="1"/>
</dbReference>
<dbReference type="Pfam" id="PF01041">
    <property type="entry name" value="DegT_DnrJ_EryC1"/>
    <property type="match status" value="1"/>
</dbReference>
<dbReference type="InterPro" id="IPR015421">
    <property type="entry name" value="PyrdxlP-dep_Trfase_major"/>
</dbReference>
<keyword evidence="1 3" id="KW-0663">Pyridoxal phosphate</keyword>
<dbReference type="GO" id="GO:0008483">
    <property type="term" value="F:transaminase activity"/>
    <property type="evidence" value="ECO:0007669"/>
    <property type="project" value="UniProtKB-KW"/>
</dbReference>
<evidence type="ECO:0000313" key="5">
    <source>
        <dbReference type="Proteomes" id="UP001597641"/>
    </source>
</evidence>
<accession>A0ABW6BP64</accession>
<dbReference type="InterPro" id="IPR000653">
    <property type="entry name" value="DegT/StrS_aminotransferase"/>
</dbReference>
<keyword evidence="4" id="KW-0032">Aminotransferase</keyword>
<dbReference type="InterPro" id="IPR015422">
    <property type="entry name" value="PyrdxlP-dep_Trfase_small"/>
</dbReference>
<protein>
    <submittedName>
        <fullName evidence="4">DegT/DnrJ/EryC1/StrS family aminotransferase</fullName>
    </submittedName>
</protein>
<reference evidence="5" key="1">
    <citation type="journal article" date="2019" name="Int. J. Syst. Evol. Microbiol.">
        <title>The Global Catalogue of Microorganisms (GCM) 10K type strain sequencing project: providing services to taxonomists for standard genome sequencing and annotation.</title>
        <authorList>
            <consortium name="The Broad Institute Genomics Platform"/>
            <consortium name="The Broad Institute Genome Sequencing Center for Infectious Disease"/>
            <person name="Wu L."/>
            <person name="Ma J."/>
        </authorList>
    </citation>
    <scope>NUCLEOTIDE SEQUENCE [LARGE SCALE GENOMIC DNA]</scope>
    <source>
        <strain evidence="5">KCTC 23984</strain>
    </source>
</reference>
<dbReference type="CDD" id="cd00616">
    <property type="entry name" value="AHBA_syn"/>
    <property type="match status" value="1"/>
</dbReference>
<dbReference type="Gene3D" id="3.40.640.10">
    <property type="entry name" value="Type I PLP-dependent aspartate aminotransferase-like (Major domain)"/>
    <property type="match status" value="1"/>
</dbReference>
<evidence type="ECO:0000256" key="3">
    <source>
        <dbReference type="RuleBase" id="RU004508"/>
    </source>
</evidence>
<sequence>MEDIRMTATKAPYAKLKQELDDAFSAVMESMNLEEGPQAQRFAASLETYLQVPLVVPCASGTEALRFALSVLQLPAGAEVVVPAFGDASVVEVLLQLGLKPAFADVDAATFTLTASSVESVLSPHTAAIFASHLFGQPAPMHELVQLAQQHKKWLIEDATQALGAACEGPDDVLVKAGAIGHIGLMSFFPTKPILSSGEGGAVIMHDKELTAKLQGRNDRQHLVEFTDSRQRLGALDAAMLDVKLKYVDAFNEGKEKVARYYDAAFADTELVQTPYRASYGSHVFHQYTIKVTLDIRDGLQEYLSNNFIPSAVYYPEPLHLLANFAHPSCKAGDFPVSEELCKGVLSLPMHTELKQEQLEYICHHVLVYLTQLA</sequence>
<name>A0ABW6BP64_9BACT</name>
<dbReference type="InterPro" id="IPR015424">
    <property type="entry name" value="PyrdxlP-dep_Trfase"/>
</dbReference>
<comment type="caution">
    <text evidence="4">The sequence shown here is derived from an EMBL/GenBank/DDBJ whole genome shotgun (WGS) entry which is preliminary data.</text>
</comment>
<dbReference type="Proteomes" id="UP001597641">
    <property type="component" value="Unassembled WGS sequence"/>
</dbReference>
<evidence type="ECO:0000313" key="4">
    <source>
        <dbReference type="EMBL" id="MFD2998802.1"/>
    </source>
</evidence>
<dbReference type="SUPFAM" id="SSF53383">
    <property type="entry name" value="PLP-dependent transferases"/>
    <property type="match status" value="1"/>
</dbReference>
<gene>
    <name evidence="4" type="ORF">ACFS7Z_00395</name>
</gene>
<evidence type="ECO:0000256" key="2">
    <source>
        <dbReference type="ARBA" id="ARBA00037999"/>
    </source>
</evidence>